<sequence>MVILTTLLPSWIGFLLNNAATLHPVYS</sequence>
<accession>T1KLE0</accession>
<evidence type="ECO:0000313" key="2">
    <source>
        <dbReference type="Proteomes" id="UP000015104"/>
    </source>
</evidence>
<dbReference type="EnsemblMetazoa" id="tetur14g02110.1">
    <property type="protein sequence ID" value="tetur14g02110.1"/>
    <property type="gene ID" value="tetur14g02110"/>
</dbReference>
<dbReference type="EMBL" id="CAEY01000211">
    <property type="status" value="NOT_ANNOTATED_CDS"/>
    <property type="molecule type" value="Genomic_DNA"/>
</dbReference>
<proteinExistence type="predicted"/>
<dbReference type="Proteomes" id="UP000015104">
    <property type="component" value="Unassembled WGS sequence"/>
</dbReference>
<keyword evidence="2" id="KW-1185">Reference proteome</keyword>
<protein>
    <submittedName>
        <fullName evidence="1">Uncharacterized protein</fullName>
    </submittedName>
</protein>
<organism evidence="1 2">
    <name type="scientific">Tetranychus urticae</name>
    <name type="common">Two-spotted spider mite</name>
    <dbReference type="NCBI Taxonomy" id="32264"/>
    <lineage>
        <taxon>Eukaryota</taxon>
        <taxon>Metazoa</taxon>
        <taxon>Ecdysozoa</taxon>
        <taxon>Arthropoda</taxon>
        <taxon>Chelicerata</taxon>
        <taxon>Arachnida</taxon>
        <taxon>Acari</taxon>
        <taxon>Acariformes</taxon>
        <taxon>Trombidiformes</taxon>
        <taxon>Prostigmata</taxon>
        <taxon>Eleutherengona</taxon>
        <taxon>Raphignathae</taxon>
        <taxon>Tetranychoidea</taxon>
        <taxon>Tetranychidae</taxon>
        <taxon>Tetranychus</taxon>
    </lineage>
</organism>
<dbReference type="AlphaFoldDB" id="T1KLE0"/>
<dbReference type="HOGENOM" id="CLU_3415442_0_0_1"/>
<reference evidence="2" key="1">
    <citation type="submission" date="2011-08" db="EMBL/GenBank/DDBJ databases">
        <authorList>
            <person name="Rombauts S."/>
        </authorList>
    </citation>
    <scope>NUCLEOTIDE SEQUENCE</scope>
    <source>
        <strain evidence="2">London</strain>
    </source>
</reference>
<evidence type="ECO:0000313" key="1">
    <source>
        <dbReference type="EnsemblMetazoa" id="tetur14g02110.1"/>
    </source>
</evidence>
<reference evidence="1" key="2">
    <citation type="submission" date="2015-06" db="UniProtKB">
        <authorList>
            <consortium name="EnsemblMetazoa"/>
        </authorList>
    </citation>
    <scope>IDENTIFICATION</scope>
</reference>
<name>T1KLE0_TETUR</name>